<dbReference type="GO" id="GO:0008154">
    <property type="term" value="P:actin polymerization or depolymerization"/>
    <property type="evidence" value="ECO:0007669"/>
    <property type="project" value="TreeGrafter"/>
</dbReference>
<protein>
    <recommendedName>
        <fullName evidence="2">Gelsolin-like domain-containing protein</fullName>
    </recommendedName>
</protein>
<evidence type="ECO:0000256" key="1">
    <source>
        <dbReference type="ARBA" id="ARBA00022737"/>
    </source>
</evidence>
<reference evidence="3" key="1">
    <citation type="submission" date="2021-01" db="EMBL/GenBank/DDBJ databases">
        <authorList>
            <person name="Corre E."/>
            <person name="Pelletier E."/>
            <person name="Niang G."/>
            <person name="Scheremetjew M."/>
            <person name="Finn R."/>
            <person name="Kale V."/>
            <person name="Holt S."/>
            <person name="Cochrane G."/>
            <person name="Meng A."/>
            <person name="Brown T."/>
            <person name="Cohen L."/>
        </authorList>
    </citation>
    <scope>NUCLEOTIDE SEQUENCE</scope>
    <source>
        <strain evidence="3">RCC3387</strain>
    </source>
</reference>
<dbReference type="GO" id="GO:0051015">
    <property type="term" value="F:actin filament binding"/>
    <property type="evidence" value="ECO:0007669"/>
    <property type="project" value="InterPro"/>
</dbReference>
<accession>A0A6U8X864</accession>
<dbReference type="PANTHER" id="PTHR11977:SF51">
    <property type="entry name" value="PROTEIN FLIGHTLESS-1 HOMOLOG"/>
    <property type="match status" value="1"/>
</dbReference>
<proteinExistence type="predicted"/>
<name>A0A6U8X864_9DINO</name>
<dbReference type="InterPro" id="IPR007122">
    <property type="entry name" value="Villin/Gelsolin"/>
</dbReference>
<dbReference type="Pfam" id="PF00626">
    <property type="entry name" value="Gelsolin"/>
    <property type="match status" value="1"/>
</dbReference>
<dbReference type="GO" id="GO:0005737">
    <property type="term" value="C:cytoplasm"/>
    <property type="evidence" value="ECO:0007669"/>
    <property type="project" value="TreeGrafter"/>
</dbReference>
<feature type="domain" description="Gelsolin-like" evidence="2">
    <location>
        <begin position="53"/>
        <end position="134"/>
    </location>
</feature>
<dbReference type="PANTHER" id="PTHR11977">
    <property type="entry name" value="VILLIN"/>
    <property type="match status" value="1"/>
</dbReference>
<dbReference type="GO" id="GO:0015629">
    <property type="term" value="C:actin cytoskeleton"/>
    <property type="evidence" value="ECO:0007669"/>
    <property type="project" value="TreeGrafter"/>
</dbReference>
<evidence type="ECO:0000313" key="3">
    <source>
        <dbReference type="EMBL" id="CAD9591521.1"/>
    </source>
</evidence>
<dbReference type="GO" id="GO:0005546">
    <property type="term" value="F:phosphatidylinositol-4,5-bisphosphate binding"/>
    <property type="evidence" value="ECO:0007669"/>
    <property type="project" value="TreeGrafter"/>
</dbReference>
<organism evidence="3">
    <name type="scientific">Zooxanthella nutricula</name>
    <dbReference type="NCBI Taxonomy" id="1333877"/>
    <lineage>
        <taxon>Eukaryota</taxon>
        <taxon>Sar</taxon>
        <taxon>Alveolata</taxon>
        <taxon>Dinophyceae</taxon>
        <taxon>Peridiniales</taxon>
        <taxon>Peridiniales incertae sedis</taxon>
        <taxon>Zooxanthella</taxon>
    </lineage>
</organism>
<dbReference type="InterPro" id="IPR007123">
    <property type="entry name" value="Gelsolin-like_dom"/>
</dbReference>
<dbReference type="AlphaFoldDB" id="A0A6U8X864"/>
<dbReference type="SUPFAM" id="SSF55753">
    <property type="entry name" value="Actin depolymerizing proteins"/>
    <property type="match status" value="2"/>
</dbReference>
<dbReference type="SMART" id="SM00262">
    <property type="entry name" value="GEL"/>
    <property type="match status" value="1"/>
</dbReference>
<gene>
    <name evidence="3" type="ORF">BRAN1462_LOCUS34718</name>
</gene>
<dbReference type="EMBL" id="HBGW01054698">
    <property type="protein sequence ID" value="CAD9591521.1"/>
    <property type="molecule type" value="Transcribed_RNA"/>
</dbReference>
<sequence length="249" mass="27485">MAGAGEDEWQKTNVGGIGSDEDKALRKAVAEEDPAWEGAGTTPGVTVWRIEHFEVVRVDRANHGKFHKGDSYIVLDCVESAGGHFINTIYFLLGPETSVDEQGTAAYKAVELDDLLDGLPTQHRERMMHESDGFKALFERIEYLEGGIDSGFKHVVPAGHDPKLYVCRRTKGENTVTRAPLKKCLINKHDCFVLDAAEHVYVLDGENASPFLKRAACDKANAIESERADGKTKCWSGDAGFDDFWKLLA</sequence>
<evidence type="ECO:0000259" key="2">
    <source>
        <dbReference type="Pfam" id="PF00626"/>
    </source>
</evidence>
<keyword evidence="1" id="KW-0677">Repeat</keyword>
<dbReference type="InterPro" id="IPR029006">
    <property type="entry name" value="ADF-H/Gelsolin-like_dom_sf"/>
</dbReference>
<dbReference type="GO" id="GO:0051014">
    <property type="term" value="P:actin filament severing"/>
    <property type="evidence" value="ECO:0007669"/>
    <property type="project" value="TreeGrafter"/>
</dbReference>
<dbReference type="GO" id="GO:0051016">
    <property type="term" value="P:barbed-end actin filament capping"/>
    <property type="evidence" value="ECO:0007669"/>
    <property type="project" value="TreeGrafter"/>
</dbReference>
<dbReference type="CDD" id="cd11290">
    <property type="entry name" value="gelsolin_S1_like"/>
    <property type="match status" value="1"/>
</dbReference>
<dbReference type="Gene3D" id="3.40.20.10">
    <property type="entry name" value="Severin"/>
    <property type="match status" value="2"/>
</dbReference>